<proteinExistence type="predicted"/>
<sequence length="271" mass="31160">MEKLDTFFIQEMPSLPINLIVNLVNFLSELDEWDFVDKLAKSIYMHTNANGVRVMTPNFVKILGTKTGTLYNFSFEHVRMNVYFSVFNNEELALLNAVSHIAETHYKNILKYQEMSEMALYDSLTGAYSRTVGLKLLESAVESVKRTGRGAFIIFIDIDNLKKINDEYGHLKGDEMLRLFAQACIKSMRKTDMLIRYGGDEFILFVDSENPEILLERIKNLSAISFSYGIVPIESEQSLFEILKLADERMYKAKKKEKNIRSVASNTLMLI</sequence>
<dbReference type="AlphaFoldDB" id="A0A7V4NDB5"/>
<reference evidence="2" key="1">
    <citation type="journal article" date="2020" name="mSystems">
        <title>Genome- and Community-Level Interaction Insights into Carbon Utilization and Element Cycling Functions of Hydrothermarchaeota in Hydrothermal Sediment.</title>
        <authorList>
            <person name="Zhou Z."/>
            <person name="Liu Y."/>
            <person name="Xu W."/>
            <person name="Pan J."/>
            <person name="Luo Z.H."/>
            <person name="Li M."/>
        </authorList>
    </citation>
    <scope>NUCLEOTIDE SEQUENCE [LARGE SCALE GENOMIC DNA]</scope>
    <source>
        <strain evidence="2">SpSt-61</strain>
    </source>
</reference>
<dbReference type="InterPro" id="IPR000160">
    <property type="entry name" value="GGDEF_dom"/>
</dbReference>
<dbReference type="InterPro" id="IPR043128">
    <property type="entry name" value="Rev_trsase/Diguanyl_cyclase"/>
</dbReference>
<dbReference type="Gene3D" id="3.30.70.270">
    <property type="match status" value="1"/>
</dbReference>
<dbReference type="NCBIfam" id="TIGR00254">
    <property type="entry name" value="GGDEF"/>
    <property type="match status" value="1"/>
</dbReference>
<dbReference type="PANTHER" id="PTHR45138">
    <property type="entry name" value="REGULATORY COMPONENTS OF SENSORY TRANSDUCTION SYSTEM"/>
    <property type="match status" value="1"/>
</dbReference>
<accession>A0A7V4NDB5</accession>
<dbReference type="GO" id="GO:0052621">
    <property type="term" value="F:diguanylate cyclase activity"/>
    <property type="evidence" value="ECO:0007669"/>
    <property type="project" value="TreeGrafter"/>
</dbReference>
<gene>
    <name evidence="2" type="ORF">ENT78_00200</name>
</gene>
<dbReference type="CDD" id="cd01949">
    <property type="entry name" value="GGDEF"/>
    <property type="match status" value="1"/>
</dbReference>
<evidence type="ECO:0000259" key="1">
    <source>
        <dbReference type="PROSITE" id="PS50887"/>
    </source>
</evidence>
<dbReference type="SUPFAM" id="SSF55073">
    <property type="entry name" value="Nucleotide cyclase"/>
    <property type="match status" value="1"/>
</dbReference>
<dbReference type="EMBL" id="DSZZ01000013">
    <property type="protein sequence ID" value="HGU51946.1"/>
    <property type="molecule type" value="Genomic_DNA"/>
</dbReference>
<dbReference type="GO" id="GO:0043709">
    <property type="term" value="P:cell adhesion involved in single-species biofilm formation"/>
    <property type="evidence" value="ECO:0007669"/>
    <property type="project" value="TreeGrafter"/>
</dbReference>
<dbReference type="GO" id="GO:1902201">
    <property type="term" value="P:negative regulation of bacterial-type flagellum-dependent cell motility"/>
    <property type="evidence" value="ECO:0007669"/>
    <property type="project" value="TreeGrafter"/>
</dbReference>
<dbReference type="PROSITE" id="PS50887">
    <property type="entry name" value="GGDEF"/>
    <property type="match status" value="1"/>
</dbReference>
<dbReference type="Pfam" id="PF00990">
    <property type="entry name" value="GGDEF"/>
    <property type="match status" value="1"/>
</dbReference>
<dbReference type="InterPro" id="IPR050469">
    <property type="entry name" value="Diguanylate_Cyclase"/>
</dbReference>
<comment type="caution">
    <text evidence="2">The sequence shown here is derived from an EMBL/GenBank/DDBJ whole genome shotgun (WGS) entry which is preliminary data.</text>
</comment>
<dbReference type="InterPro" id="IPR029787">
    <property type="entry name" value="Nucleotide_cyclase"/>
</dbReference>
<protein>
    <submittedName>
        <fullName evidence="2">GGDEF domain-containing protein</fullName>
    </submittedName>
</protein>
<name>A0A7V4NDB5_FERPE</name>
<organism evidence="2">
    <name type="scientific">Fervidobacterium pennivorans</name>
    <dbReference type="NCBI Taxonomy" id="93466"/>
    <lineage>
        <taxon>Bacteria</taxon>
        <taxon>Thermotogati</taxon>
        <taxon>Thermotogota</taxon>
        <taxon>Thermotogae</taxon>
        <taxon>Thermotogales</taxon>
        <taxon>Fervidobacteriaceae</taxon>
        <taxon>Fervidobacterium</taxon>
    </lineage>
</organism>
<dbReference type="SMART" id="SM00267">
    <property type="entry name" value="GGDEF"/>
    <property type="match status" value="1"/>
</dbReference>
<feature type="domain" description="GGDEF" evidence="1">
    <location>
        <begin position="149"/>
        <end position="266"/>
    </location>
</feature>
<dbReference type="PANTHER" id="PTHR45138:SF6">
    <property type="entry name" value="DIGUANYLATE CYCLASE DGCN"/>
    <property type="match status" value="1"/>
</dbReference>
<dbReference type="GO" id="GO:0005886">
    <property type="term" value="C:plasma membrane"/>
    <property type="evidence" value="ECO:0007669"/>
    <property type="project" value="TreeGrafter"/>
</dbReference>
<evidence type="ECO:0000313" key="2">
    <source>
        <dbReference type="EMBL" id="HGU51946.1"/>
    </source>
</evidence>